<evidence type="ECO:0000313" key="3">
    <source>
        <dbReference type="Proteomes" id="UP000198729"/>
    </source>
</evidence>
<dbReference type="Proteomes" id="UP000198729">
    <property type="component" value="Unassembled WGS sequence"/>
</dbReference>
<reference evidence="2 3" key="1">
    <citation type="submission" date="2016-10" db="EMBL/GenBank/DDBJ databases">
        <authorList>
            <person name="de Groot N.N."/>
        </authorList>
    </citation>
    <scope>NUCLEOTIDE SEQUENCE [LARGE SCALE GENOMIC DNA]</scope>
    <source>
        <strain evidence="2">1</strain>
    </source>
</reference>
<evidence type="ECO:0000313" key="2">
    <source>
        <dbReference type="EMBL" id="SCZ85312.1"/>
    </source>
</evidence>
<name>A0A1G5SDU9_9PROT</name>
<dbReference type="Pfam" id="PF13289">
    <property type="entry name" value="SIR2_2"/>
    <property type="match status" value="1"/>
</dbReference>
<dbReference type="EMBL" id="FMWO01000044">
    <property type="protein sequence ID" value="SCZ85312.1"/>
    <property type="molecule type" value="Genomic_DNA"/>
</dbReference>
<organism evidence="2 3">
    <name type="scientific">Nitrosomonas mobilis</name>
    <dbReference type="NCBI Taxonomy" id="51642"/>
    <lineage>
        <taxon>Bacteria</taxon>
        <taxon>Pseudomonadati</taxon>
        <taxon>Pseudomonadota</taxon>
        <taxon>Betaproteobacteria</taxon>
        <taxon>Nitrosomonadales</taxon>
        <taxon>Nitrosomonadaceae</taxon>
        <taxon>Nitrosomonas</taxon>
    </lineage>
</organism>
<gene>
    <name evidence="2" type="ORF">NSMM_370091</name>
</gene>
<keyword evidence="3" id="KW-1185">Reference proteome</keyword>
<accession>A0A1G5SDU9</accession>
<protein>
    <submittedName>
        <fullName evidence="2">Uncharacterized protein</fullName>
    </submittedName>
</protein>
<evidence type="ECO:0000256" key="1">
    <source>
        <dbReference type="SAM" id="MobiDB-lite"/>
    </source>
</evidence>
<feature type="region of interest" description="Disordered" evidence="1">
    <location>
        <begin position="1"/>
        <end position="20"/>
    </location>
</feature>
<proteinExistence type="predicted"/>
<dbReference type="InterPro" id="IPR029035">
    <property type="entry name" value="DHS-like_NAD/FAD-binding_dom"/>
</dbReference>
<dbReference type="SUPFAM" id="SSF52467">
    <property type="entry name" value="DHS-like NAD/FAD-binding domain"/>
    <property type="match status" value="1"/>
</dbReference>
<dbReference type="AlphaFoldDB" id="A0A1G5SDU9"/>
<dbReference type="STRING" id="51642.NSMM_370091"/>
<sequence>MDAPYIQQERCRENNGGNSMPDVNYHKQAQNFYGKAPVIILGSGASAAHGMPGIQALADHLVENADVSGLNAAEIEAWEKFCQLLKDKVNLEDALHQVTASEDLTSRIVKSTWGLISSEDSKIFQMSLQDNALFPLSRLLEHMFKSSLKTINIVTTNYDRLAEYACDQGRIHHYTGFTHGFFRQLADPSEITSERKANIWKVHGSLDWFQSPLEDTVALPNIQDIPDNYQPQVVTPGTQKYQTTHLEPFRSIISRADQALNDAGSYLCIGYGFNDEHIQPKLMEKCLRQKTPMTVITYALSGLARKLILERGAQNYLAIERGENDDQSIVYSSLDKNPLKVEKNIWSLEGYLSLIM</sequence>